<keyword evidence="8" id="KW-1185">Reference proteome</keyword>
<evidence type="ECO:0000256" key="5">
    <source>
        <dbReference type="ARBA" id="ARBA00023136"/>
    </source>
</evidence>
<dbReference type="Pfam" id="PF03073">
    <property type="entry name" value="TspO_MBR"/>
    <property type="match status" value="1"/>
</dbReference>
<feature type="transmembrane region" description="Helical" evidence="6">
    <location>
        <begin position="104"/>
        <end position="123"/>
    </location>
</feature>
<keyword evidence="7" id="KW-0675">Receptor</keyword>
<dbReference type="Gene3D" id="1.20.1260.100">
    <property type="entry name" value="TspO/MBR protein"/>
    <property type="match status" value="1"/>
</dbReference>
<comment type="similarity">
    <text evidence="2">Belongs to the TspO/BZRP family.</text>
</comment>
<dbReference type="PANTHER" id="PTHR10057">
    <property type="entry name" value="PERIPHERAL-TYPE BENZODIAZEPINE RECEPTOR"/>
    <property type="match status" value="1"/>
</dbReference>
<evidence type="ECO:0000256" key="1">
    <source>
        <dbReference type="ARBA" id="ARBA00004141"/>
    </source>
</evidence>
<dbReference type="GO" id="GO:0016020">
    <property type="term" value="C:membrane"/>
    <property type="evidence" value="ECO:0007669"/>
    <property type="project" value="UniProtKB-SubCell"/>
</dbReference>
<feature type="non-terminal residue" evidence="7">
    <location>
        <position position="1"/>
    </location>
</feature>
<keyword evidence="4 6" id="KW-1133">Transmembrane helix</keyword>
<evidence type="ECO:0000256" key="4">
    <source>
        <dbReference type="ARBA" id="ARBA00022989"/>
    </source>
</evidence>
<feature type="transmembrane region" description="Helical" evidence="6">
    <location>
        <begin position="135"/>
        <end position="156"/>
    </location>
</feature>
<dbReference type="EMBL" id="FUEZ01000004">
    <property type="protein sequence ID" value="SPM42518.1"/>
    <property type="molecule type" value="Genomic_DNA"/>
</dbReference>
<dbReference type="PANTHER" id="PTHR10057:SF0">
    <property type="entry name" value="TRANSLOCATOR PROTEIN"/>
    <property type="match status" value="1"/>
</dbReference>
<evidence type="ECO:0000313" key="7">
    <source>
        <dbReference type="EMBL" id="SPM42518.1"/>
    </source>
</evidence>
<organism evidence="7 8">
    <name type="scientific">Mycobacterium numidiamassiliense</name>
    <dbReference type="NCBI Taxonomy" id="1841861"/>
    <lineage>
        <taxon>Bacteria</taxon>
        <taxon>Bacillati</taxon>
        <taxon>Actinomycetota</taxon>
        <taxon>Actinomycetes</taxon>
        <taxon>Mycobacteriales</taxon>
        <taxon>Mycobacteriaceae</taxon>
        <taxon>Mycobacterium</taxon>
    </lineage>
</organism>
<comment type="subcellular location">
    <subcellularLocation>
        <location evidence="1">Membrane</location>
        <topology evidence="1">Multi-pass membrane protein</topology>
    </subcellularLocation>
</comment>
<feature type="transmembrane region" description="Helical" evidence="6">
    <location>
        <begin position="6"/>
        <end position="28"/>
    </location>
</feature>
<evidence type="ECO:0000256" key="3">
    <source>
        <dbReference type="ARBA" id="ARBA00022692"/>
    </source>
</evidence>
<evidence type="ECO:0000256" key="2">
    <source>
        <dbReference type="ARBA" id="ARBA00007524"/>
    </source>
</evidence>
<gene>
    <name evidence="7" type="ORF">MNAB215_4738</name>
</gene>
<dbReference type="STRING" id="1841861.GCA_900157365_03058"/>
<dbReference type="FunFam" id="1.20.1260.100:FF:000001">
    <property type="entry name" value="translocator protein 2"/>
    <property type="match status" value="1"/>
</dbReference>
<accession>A0A2U3PFI9</accession>
<dbReference type="CDD" id="cd15904">
    <property type="entry name" value="TSPO_MBR"/>
    <property type="match status" value="1"/>
</dbReference>
<protein>
    <submittedName>
        <fullName evidence="7">Tryptophan-rich sensory protein (Mitochondrial benzodiazepine receptor homolog)</fullName>
    </submittedName>
</protein>
<dbReference type="Proteomes" id="UP000240424">
    <property type="component" value="Unassembled WGS sequence"/>
</dbReference>
<evidence type="ECO:0000313" key="8">
    <source>
        <dbReference type="Proteomes" id="UP000240424"/>
    </source>
</evidence>
<dbReference type="AlphaFoldDB" id="A0A2U3PFI9"/>
<dbReference type="InterPro" id="IPR004307">
    <property type="entry name" value="TspO_MBR"/>
</dbReference>
<dbReference type="InterPro" id="IPR038330">
    <property type="entry name" value="TspO/MBR-related_sf"/>
</dbReference>
<dbReference type="PIRSF" id="PIRSF005859">
    <property type="entry name" value="PBR"/>
    <property type="match status" value="1"/>
</dbReference>
<proteinExistence type="inferred from homology"/>
<reference evidence="7 8" key="1">
    <citation type="submission" date="2017-01" db="EMBL/GenBank/DDBJ databases">
        <authorList>
            <consortium name="Urmite Genomes"/>
        </authorList>
    </citation>
    <scope>NUCLEOTIDE SEQUENCE [LARGE SCALE GENOMIC DNA]</scope>
    <source>
        <strain evidence="7 8">AB215</strain>
    </source>
</reference>
<keyword evidence="3 6" id="KW-0812">Transmembrane</keyword>
<feature type="transmembrane region" description="Helical" evidence="6">
    <location>
        <begin position="81"/>
        <end position="98"/>
    </location>
</feature>
<keyword evidence="5 6" id="KW-0472">Membrane</keyword>
<sequence length="160" mass="17389">VQARTLLPAAVAVTATAVVGGLASRPAALPWYRSLRKPSYQPPQQAFPIVWPALYADIAVVSANTLDETERTGQLVERRRYIAALGANLVLNASWTWLFFDRRLLGTSAIAAAVLTASSADLARRAVKVQGKRAAPLLLYPAWCAFATMLSSHVWFLNRA</sequence>
<name>A0A2U3PFI9_9MYCO</name>
<dbReference type="GO" id="GO:0033013">
    <property type="term" value="P:tetrapyrrole metabolic process"/>
    <property type="evidence" value="ECO:0007669"/>
    <property type="project" value="UniProtKB-ARBA"/>
</dbReference>
<evidence type="ECO:0000256" key="6">
    <source>
        <dbReference type="SAM" id="Phobius"/>
    </source>
</evidence>